<gene>
    <name evidence="1" type="ORF">HYC85_007785</name>
</gene>
<keyword evidence="2" id="KW-1185">Reference proteome</keyword>
<name>A0A7J7HQL1_CAMSI</name>
<evidence type="ECO:0000313" key="2">
    <source>
        <dbReference type="Proteomes" id="UP000593564"/>
    </source>
</evidence>
<dbReference type="Proteomes" id="UP000593564">
    <property type="component" value="Unassembled WGS sequence"/>
</dbReference>
<organism evidence="1 2">
    <name type="scientific">Camellia sinensis</name>
    <name type="common">Tea plant</name>
    <name type="synonym">Thea sinensis</name>
    <dbReference type="NCBI Taxonomy" id="4442"/>
    <lineage>
        <taxon>Eukaryota</taxon>
        <taxon>Viridiplantae</taxon>
        <taxon>Streptophyta</taxon>
        <taxon>Embryophyta</taxon>
        <taxon>Tracheophyta</taxon>
        <taxon>Spermatophyta</taxon>
        <taxon>Magnoliopsida</taxon>
        <taxon>eudicotyledons</taxon>
        <taxon>Gunneridae</taxon>
        <taxon>Pentapetalae</taxon>
        <taxon>asterids</taxon>
        <taxon>Ericales</taxon>
        <taxon>Theaceae</taxon>
        <taxon>Camellia</taxon>
    </lineage>
</organism>
<protein>
    <submittedName>
        <fullName evidence="1">Uncharacterized protein</fullName>
    </submittedName>
</protein>
<reference evidence="1 2" key="2">
    <citation type="submission" date="2020-07" db="EMBL/GenBank/DDBJ databases">
        <title>Genome assembly of wild tea tree DASZ reveals pedigree and selection history of tea varieties.</title>
        <authorList>
            <person name="Zhang W."/>
        </authorList>
    </citation>
    <scope>NUCLEOTIDE SEQUENCE [LARGE SCALE GENOMIC DNA]</scope>
    <source>
        <strain evidence="2">cv. G240</strain>
        <tissue evidence="1">Leaf</tissue>
    </source>
</reference>
<proteinExistence type="predicted"/>
<dbReference type="AlphaFoldDB" id="A0A7J7HQL1"/>
<dbReference type="EMBL" id="JACBKZ010000003">
    <property type="protein sequence ID" value="KAF5954929.1"/>
    <property type="molecule type" value="Genomic_DNA"/>
</dbReference>
<comment type="caution">
    <text evidence="1">The sequence shown here is derived from an EMBL/GenBank/DDBJ whole genome shotgun (WGS) entry which is preliminary data.</text>
</comment>
<reference evidence="2" key="1">
    <citation type="journal article" date="2020" name="Nat. Commun.">
        <title>Genome assembly of wild tea tree DASZ reveals pedigree and selection history of tea varieties.</title>
        <authorList>
            <person name="Zhang W."/>
            <person name="Zhang Y."/>
            <person name="Qiu H."/>
            <person name="Guo Y."/>
            <person name="Wan H."/>
            <person name="Zhang X."/>
            <person name="Scossa F."/>
            <person name="Alseekh S."/>
            <person name="Zhang Q."/>
            <person name="Wang P."/>
            <person name="Xu L."/>
            <person name="Schmidt M.H."/>
            <person name="Jia X."/>
            <person name="Li D."/>
            <person name="Zhu A."/>
            <person name="Guo F."/>
            <person name="Chen W."/>
            <person name="Ni D."/>
            <person name="Usadel B."/>
            <person name="Fernie A.R."/>
            <person name="Wen W."/>
        </authorList>
    </citation>
    <scope>NUCLEOTIDE SEQUENCE [LARGE SCALE GENOMIC DNA]</scope>
    <source>
        <strain evidence="2">cv. G240</strain>
    </source>
</reference>
<evidence type="ECO:0000313" key="1">
    <source>
        <dbReference type="EMBL" id="KAF5954929.1"/>
    </source>
</evidence>
<sequence length="57" mass="6283">MKHQQIPSTIPKPKVGVVVGKPLINPNSLHRLGVISIRLSTTLGNTIHFTALYYIYG</sequence>
<accession>A0A7J7HQL1</accession>